<protein>
    <recommendedName>
        <fullName evidence="5">MAM domain-containing protein</fullName>
    </recommendedName>
</protein>
<name>A0ABD0JBF7_9CAEN</name>
<reference evidence="3 4" key="1">
    <citation type="journal article" date="2023" name="Sci. Data">
        <title>Genome assembly of the Korean intertidal mud-creeper Batillaria attramentaria.</title>
        <authorList>
            <person name="Patra A.K."/>
            <person name="Ho P.T."/>
            <person name="Jun S."/>
            <person name="Lee S.J."/>
            <person name="Kim Y."/>
            <person name="Won Y.J."/>
        </authorList>
    </citation>
    <scope>NUCLEOTIDE SEQUENCE [LARGE SCALE GENOMIC DNA]</scope>
    <source>
        <strain evidence="3">Wonlab-2016</strain>
    </source>
</reference>
<feature type="transmembrane region" description="Helical" evidence="2">
    <location>
        <begin position="142"/>
        <end position="165"/>
    </location>
</feature>
<gene>
    <name evidence="3" type="ORF">BaRGS_00036488</name>
</gene>
<evidence type="ECO:0000256" key="2">
    <source>
        <dbReference type="SAM" id="Phobius"/>
    </source>
</evidence>
<keyword evidence="2" id="KW-0472">Membrane</keyword>
<accession>A0ABD0JBF7</accession>
<dbReference type="AlphaFoldDB" id="A0ABD0JBF7"/>
<evidence type="ECO:0000313" key="3">
    <source>
        <dbReference type="EMBL" id="KAK7469509.1"/>
    </source>
</evidence>
<feature type="region of interest" description="Disordered" evidence="1">
    <location>
        <begin position="249"/>
        <end position="317"/>
    </location>
</feature>
<feature type="region of interest" description="Disordered" evidence="1">
    <location>
        <begin position="415"/>
        <end position="446"/>
    </location>
</feature>
<evidence type="ECO:0000256" key="1">
    <source>
        <dbReference type="SAM" id="MobiDB-lite"/>
    </source>
</evidence>
<evidence type="ECO:0008006" key="5">
    <source>
        <dbReference type="Google" id="ProtNLM"/>
    </source>
</evidence>
<feature type="region of interest" description="Disordered" evidence="1">
    <location>
        <begin position="355"/>
        <end position="382"/>
    </location>
</feature>
<comment type="caution">
    <text evidence="3">The sequence shown here is derived from an EMBL/GenBank/DDBJ whole genome shotgun (WGS) entry which is preliminary data.</text>
</comment>
<organism evidence="3 4">
    <name type="scientific">Batillaria attramentaria</name>
    <dbReference type="NCBI Taxonomy" id="370345"/>
    <lineage>
        <taxon>Eukaryota</taxon>
        <taxon>Metazoa</taxon>
        <taxon>Spiralia</taxon>
        <taxon>Lophotrochozoa</taxon>
        <taxon>Mollusca</taxon>
        <taxon>Gastropoda</taxon>
        <taxon>Caenogastropoda</taxon>
        <taxon>Sorbeoconcha</taxon>
        <taxon>Cerithioidea</taxon>
        <taxon>Batillariidae</taxon>
        <taxon>Batillaria</taxon>
    </lineage>
</organism>
<dbReference type="Proteomes" id="UP001519460">
    <property type="component" value="Unassembled WGS sequence"/>
</dbReference>
<feature type="compositionally biased region" description="Polar residues" evidence="1">
    <location>
        <begin position="249"/>
        <end position="269"/>
    </location>
</feature>
<keyword evidence="2" id="KW-0812">Transmembrane</keyword>
<proteinExistence type="predicted"/>
<feature type="compositionally biased region" description="Basic and acidic residues" evidence="1">
    <location>
        <begin position="420"/>
        <end position="430"/>
    </location>
</feature>
<feature type="region of interest" description="Disordered" evidence="1">
    <location>
        <begin position="460"/>
        <end position="527"/>
    </location>
</feature>
<feature type="compositionally biased region" description="Polar residues" evidence="1">
    <location>
        <begin position="487"/>
        <end position="517"/>
    </location>
</feature>
<evidence type="ECO:0000313" key="4">
    <source>
        <dbReference type="Proteomes" id="UP001519460"/>
    </source>
</evidence>
<feature type="compositionally biased region" description="Basic and acidic residues" evidence="1">
    <location>
        <begin position="172"/>
        <end position="182"/>
    </location>
</feature>
<keyword evidence="2" id="KW-1133">Transmembrane helix</keyword>
<keyword evidence="4" id="KW-1185">Reference proteome</keyword>
<dbReference type="EMBL" id="JACVVK020000515">
    <property type="protein sequence ID" value="KAK7469509.1"/>
    <property type="molecule type" value="Genomic_DNA"/>
</dbReference>
<feature type="transmembrane region" description="Helical" evidence="2">
    <location>
        <begin position="390"/>
        <end position="411"/>
    </location>
</feature>
<feature type="region of interest" description="Disordered" evidence="1">
    <location>
        <begin position="171"/>
        <end position="190"/>
    </location>
</feature>
<sequence length="599" mass="64056">MNNEHNTLRVYFTYENSARTKSLRNVTEEAPLWKAVIIPVTATQRFKIIIAGDIKPGSNTGIFVDNIYYWTSDCYVKKAMTTATVVPSGSTSPSLSWSHSATTASLNCLFVAVDTEGSPAVIRDEPAPTDVNPEQSAPSATLLIVVATAVVAIVVVVAVLSVYVMKRKCSRRPAENADEHSEGAPLRHQFAPSRPWIPSLHSVHNYSDIEDVNLSENTGEHRNPRVASDGYLEPHPLMKSAATCAQVNTTTASGDTGNSDPGEASNYTHLNPRDEAAAGDHYTPLRLLGQGGNSSDYTQLGPREENPVAGSDGAYTALMPVGLSGDREVSGSGGEGNEECQDDYIAMGPARRHNPVYENTVDTDGSPAVDRDELAPSAVDSEQSAPSATLLIVVATAVVAIVVIVAVLSVYAMKRKRSRRPAENADEHSEGAPLRHQFAPSRPGIPSLHSVHNCSDIEDVNVSENTGGHRNPRVASDGYLEPHPRMNSASTRAQPNTTTASGDTGNTDPGEASNYTHLNPRDEPAAGDHYTPLRLLGQGGNSSDYTRLGPRDANPVAGRDGAYTALMPVGLSEGNDEYQDDYIAMGPVRRHNPVYENSA</sequence>